<organism evidence="1 2">
    <name type="scientific">Symbiodinium necroappetens</name>
    <dbReference type="NCBI Taxonomy" id="1628268"/>
    <lineage>
        <taxon>Eukaryota</taxon>
        <taxon>Sar</taxon>
        <taxon>Alveolata</taxon>
        <taxon>Dinophyceae</taxon>
        <taxon>Suessiales</taxon>
        <taxon>Symbiodiniaceae</taxon>
        <taxon>Symbiodinium</taxon>
    </lineage>
</organism>
<keyword evidence="2" id="KW-1185">Reference proteome</keyword>
<accession>A0A812XV47</accession>
<protein>
    <submittedName>
        <fullName evidence="1">Uncharacterized protein</fullName>
    </submittedName>
</protein>
<dbReference type="OrthoDB" id="425907at2759"/>
<name>A0A812XV47_9DINO</name>
<evidence type="ECO:0000313" key="2">
    <source>
        <dbReference type="Proteomes" id="UP000601435"/>
    </source>
</evidence>
<evidence type="ECO:0000313" key="1">
    <source>
        <dbReference type="EMBL" id="CAE7750599.1"/>
    </source>
</evidence>
<dbReference type="Proteomes" id="UP000601435">
    <property type="component" value="Unassembled WGS sequence"/>
</dbReference>
<reference evidence="1" key="1">
    <citation type="submission" date="2021-02" db="EMBL/GenBank/DDBJ databases">
        <authorList>
            <person name="Dougan E. K."/>
            <person name="Rhodes N."/>
            <person name="Thang M."/>
            <person name="Chan C."/>
        </authorList>
    </citation>
    <scope>NUCLEOTIDE SEQUENCE</scope>
</reference>
<feature type="non-terminal residue" evidence="1">
    <location>
        <position position="1"/>
    </location>
</feature>
<sequence length="96" mass="10974">MPITTHGADLEVVRKVQDVIEQYEAAAARLKSMSQKPQVDGITGYHEFPQLAEEYERRAQQYREVAKLFQKPLDMPLSPNQQDALLRLSLGTTYEP</sequence>
<comment type="caution">
    <text evidence="1">The sequence shown here is derived from an EMBL/GenBank/DDBJ whole genome shotgun (WGS) entry which is preliminary data.</text>
</comment>
<dbReference type="EMBL" id="CAJNJA010038794">
    <property type="protein sequence ID" value="CAE7750599.1"/>
    <property type="molecule type" value="Genomic_DNA"/>
</dbReference>
<gene>
    <name evidence="1" type="ORF">SNEC2469_LOCUS21759</name>
</gene>
<proteinExistence type="predicted"/>
<dbReference type="AlphaFoldDB" id="A0A812XV47"/>